<dbReference type="Pfam" id="PF00535">
    <property type="entry name" value="Glycos_transf_2"/>
    <property type="match status" value="1"/>
</dbReference>
<sequence length="255" mass="29822">MKISIVTATYNAAHTLRDTIESVLAQDYGDIEYIVVDGASTDGTLALLHSYESHFDGRMRWVSEPDKGIYDAMNKGLRMATGDVVGTINSDDFYNHNDVISRVAACFADTSVQAVYGDVRFVRPDDLNRTIRYYSSSGFTPRKFRYGWMPAHPTFFTYRRFFDEYGYYRTDYRIAADYELLIRFLYTYQLHTRYLAYDFIKMRTGGASTSSWRSNWVLNREIVRACRENGIYTNMPMVMMKYFVKIFEYLNPDKK</sequence>
<dbReference type="Proteomes" id="UP000824246">
    <property type="component" value="Unassembled WGS sequence"/>
</dbReference>
<dbReference type="CDD" id="cd06433">
    <property type="entry name" value="GT_2_WfgS_like"/>
    <property type="match status" value="1"/>
</dbReference>
<dbReference type="SUPFAM" id="SSF53448">
    <property type="entry name" value="Nucleotide-diphospho-sugar transferases"/>
    <property type="match status" value="1"/>
</dbReference>
<dbReference type="AlphaFoldDB" id="A0A9D1VS57"/>
<dbReference type="PANTHER" id="PTHR22916:SF3">
    <property type="entry name" value="UDP-GLCNAC:BETAGAL BETA-1,3-N-ACETYLGLUCOSAMINYLTRANSFERASE-LIKE PROTEIN 1"/>
    <property type="match status" value="1"/>
</dbReference>
<evidence type="ECO:0000259" key="1">
    <source>
        <dbReference type="Pfam" id="PF00535"/>
    </source>
</evidence>
<comment type="caution">
    <text evidence="2">The sequence shown here is derived from an EMBL/GenBank/DDBJ whole genome shotgun (WGS) entry which is preliminary data.</text>
</comment>
<organism evidence="2 3">
    <name type="scientific">Candidatus Barnesiella excrementipullorum</name>
    <dbReference type="NCBI Taxonomy" id="2838479"/>
    <lineage>
        <taxon>Bacteria</taxon>
        <taxon>Pseudomonadati</taxon>
        <taxon>Bacteroidota</taxon>
        <taxon>Bacteroidia</taxon>
        <taxon>Bacteroidales</taxon>
        <taxon>Barnesiellaceae</taxon>
        <taxon>Barnesiella</taxon>
    </lineage>
</organism>
<evidence type="ECO:0000313" key="3">
    <source>
        <dbReference type="Proteomes" id="UP000824246"/>
    </source>
</evidence>
<dbReference type="EMBL" id="DXFB01000180">
    <property type="protein sequence ID" value="HIX45951.1"/>
    <property type="molecule type" value="Genomic_DNA"/>
</dbReference>
<dbReference type="InterPro" id="IPR029044">
    <property type="entry name" value="Nucleotide-diphossugar_trans"/>
</dbReference>
<dbReference type="InterPro" id="IPR001173">
    <property type="entry name" value="Glyco_trans_2-like"/>
</dbReference>
<dbReference type="GO" id="GO:0016758">
    <property type="term" value="F:hexosyltransferase activity"/>
    <property type="evidence" value="ECO:0007669"/>
    <property type="project" value="UniProtKB-ARBA"/>
</dbReference>
<gene>
    <name evidence="2" type="ORF">H9982_06995</name>
</gene>
<dbReference type="PANTHER" id="PTHR22916">
    <property type="entry name" value="GLYCOSYLTRANSFERASE"/>
    <property type="match status" value="1"/>
</dbReference>
<dbReference type="Gene3D" id="3.90.550.10">
    <property type="entry name" value="Spore Coat Polysaccharide Biosynthesis Protein SpsA, Chain A"/>
    <property type="match status" value="1"/>
</dbReference>
<proteinExistence type="predicted"/>
<protein>
    <submittedName>
        <fullName evidence="2">Glycosyltransferase</fullName>
    </submittedName>
</protein>
<evidence type="ECO:0000313" key="2">
    <source>
        <dbReference type="EMBL" id="HIX45951.1"/>
    </source>
</evidence>
<feature type="domain" description="Glycosyltransferase 2-like" evidence="1">
    <location>
        <begin position="4"/>
        <end position="163"/>
    </location>
</feature>
<accession>A0A9D1VS57</accession>
<reference evidence="2" key="1">
    <citation type="journal article" date="2021" name="PeerJ">
        <title>Extensive microbial diversity within the chicken gut microbiome revealed by metagenomics and culture.</title>
        <authorList>
            <person name="Gilroy R."/>
            <person name="Ravi A."/>
            <person name="Getino M."/>
            <person name="Pursley I."/>
            <person name="Horton D.L."/>
            <person name="Alikhan N.F."/>
            <person name="Baker D."/>
            <person name="Gharbi K."/>
            <person name="Hall N."/>
            <person name="Watson M."/>
            <person name="Adriaenssens E.M."/>
            <person name="Foster-Nyarko E."/>
            <person name="Jarju S."/>
            <person name="Secka A."/>
            <person name="Antonio M."/>
            <person name="Oren A."/>
            <person name="Chaudhuri R.R."/>
            <person name="La Ragione R."/>
            <person name="Hildebrand F."/>
            <person name="Pallen M.J."/>
        </authorList>
    </citation>
    <scope>NUCLEOTIDE SEQUENCE</scope>
    <source>
        <strain evidence="2">ChiHjej12B11-16260</strain>
    </source>
</reference>
<reference evidence="2" key="2">
    <citation type="submission" date="2021-04" db="EMBL/GenBank/DDBJ databases">
        <authorList>
            <person name="Gilroy R."/>
        </authorList>
    </citation>
    <scope>NUCLEOTIDE SEQUENCE</scope>
    <source>
        <strain evidence="2">ChiHjej12B11-16260</strain>
    </source>
</reference>
<name>A0A9D1VS57_9BACT</name>